<proteinExistence type="predicted"/>
<reference evidence="2" key="1">
    <citation type="submission" date="2023-10" db="EMBL/GenBank/DDBJ databases">
        <authorList>
            <person name="Hackl T."/>
        </authorList>
    </citation>
    <scope>NUCLEOTIDE SEQUENCE</scope>
</reference>
<keyword evidence="3" id="KW-1185">Reference proteome</keyword>
<protein>
    <submittedName>
        <fullName evidence="2">Uu.00g052740.m01.CDS01</fullName>
    </submittedName>
</protein>
<sequence>MTATTNDASNPRVVGEDALRPPKRLRSMSPEMDELVAKEHGLIDTSMEAAFAFTRVISDAQMALSWLQARDKPVEKYSASPLETADKLRFMTDCLRQTGRFQPIEPKTRTSDISVAIIEGNRAALFGWCDHGTRSYSKYIASVVDRVEQQMRQYHLLASDASGWTWQKSRGDWFKWDDAKAVWVSRKGEELSTR</sequence>
<feature type="region of interest" description="Disordered" evidence="1">
    <location>
        <begin position="1"/>
        <end position="27"/>
    </location>
</feature>
<dbReference type="AlphaFoldDB" id="A0AAI8YPC5"/>
<organism evidence="2 3">
    <name type="scientific">Anthostomella pinea</name>
    <dbReference type="NCBI Taxonomy" id="933095"/>
    <lineage>
        <taxon>Eukaryota</taxon>
        <taxon>Fungi</taxon>
        <taxon>Dikarya</taxon>
        <taxon>Ascomycota</taxon>
        <taxon>Pezizomycotina</taxon>
        <taxon>Sordariomycetes</taxon>
        <taxon>Xylariomycetidae</taxon>
        <taxon>Xylariales</taxon>
        <taxon>Xylariaceae</taxon>
        <taxon>Anthostomella</taxon>
    </lineage>
</organism>
<name>A0AAI8YPC5_9PEZI</name>
<evidence type="ECO:0000313" key="2">
    <source>
        <dbReference type="EMBL" id="CAJ2512259.1"/>
    </source>
</evidence>
<accession>A0AAI8YPC5</accession>
<dbReference type="EMBL" id="CAUWAG010000019">
    <property type="protein sequence ID" value="CAJ2512259.1"/>
    <property type="molecule type" value="Genomic_DNA"/>
</dbReference>
<evidence type="ECO:0000256" key="1">
    <source>
        <dbReference type="SAM" id="MobiDB-lite"/>
    </source>
</evidence>
<gene>
    <name evidence="2" type="ORF">KHLLAP_LOCUS12727</name>
</gene>
<dbReference type="Proteomes" id="UP001295740">
    <property type="component" value="Unassembled WGS sequence"/>
</dbReference>
<evidence type="ECO:0000313" key="3">
    <source>
        <dbReference type="Proteomes" id="UP001295740"/>
    </source>
</evidence>
<comment type="caution">
    <text evidence="2">The sequence shown here is derived from an EMBL/GenBank/DDBJ whole genome shotgun (WGS) entry which is preliminary data.</text>
</comment>